<reference evidence="2 3" key="1">
    <citation type="submission" date="2022-02" db="EMBL/GenBank/DDBJ databases">
        <title>Paenibacillus sp. MBLB1776 Whole Genome Shotgun Sequencing.</title>
        <authorList>
            <person name="Hwang C.Y."/>
            <person name="Cho E.-S."/>
            <person name="Seo M.-J."/>
        </authorList>
    </citation>
    <scope>NUCLEOTIDE SEQUENCE [LARGE SCALE GENOMIC DNA]</scope>
    <source>
        <strain evidence="2 3">MBLB1776</strain>
    </source>
</reference>
<proteinExistence type="predicted"/>
<dbReference type="EMBL" id="CP130318">
    <property type="protein sequence ID" value="WNQ09855.1"/>
    <property type="molecule type" value="Genomic_DNA"/>
</dbReference>
<dbReference type="Proteomes" id="UP001305702">
    <property type="component" value="Chromosome"/>
</dbReference>
<keyword evidence="3" id="KW-1185">Reference proteome</keyword>
<keyword evidence="1" id="KW-0472">Membrane</keyword>
<feature type="transmembrane region" description="Helical" evidence="1">
    <location>
        <begin position="41"/>
        <end position="64"/>
    </location>
</feature>
<keyword evidence="1" id="KW-0812">Transmembrane</keyword>
<organism evidence="2 3">
    <name type="scientific">Paenibacillus aurantius</name>
    <dbReference type="NCBI Taxonomy" id="2918900"/>
    <lineage>
        <taxon>Bacteria</taxon>
        <taxon>Bacillati</taxon>
        <taxon>Bacillota</taxon>
        <taxon>Bacilli</taxon>
        <taxon>Bacillales</taxon>
        <taxon>Paenibacillaceae</taxon>
        <taxon>Paenibacillus</taxon>
    </lineage>
</organism>
<gene>
    <name evidence="2" type="ORF">MJA45_19800</name>
</gene>
<sequence length="96" mass="10999">MKKWVSSLHPKSLNKYLYLTTALFVVITFIVAYLGGDHKYITFQQGVLILVLSALPGLVGTLLIYMRASAEDRKGYNFRFGLVALFIIAKIWYDYM</sequence>
<keyword evidence="1" id="KW-1133">Transmembrane helix</keyword>
<evidence type="ECO:0000313" key="2">
    <source>
        <dbReference type="EMBL" id="WNQ09855.1"/>
    </source>
</evidence>
<evidence type="ECO:0000256" key="1">
    <source>
        <dbReference type="SAM" id="Phobius"/>
    </source>
</evidence>
<dbReference type="AlphaFoldDB" id="A0AA96LAX5"/>
<feature type="transmembrane region" description="Helical" evidence="1">
    <location>
        <begin position="16"/>
        <end position="35"/>
    </location>
</feature>
<accession>A0AA96LAX5</accession>
<feature type="transmembrane region" description="Helical" evidence="1">
    <location>
        <begin position="76"/>
        <end position="93"/>
    </location>
</feature>
<dbReference type="RefSeq" id="WP_315603629.1">
    <property type="nucleotide sequence ID" value="NZ_CP130318.1"/>
</dbReference>
<protein>
    <submittedName>
        <fullName evidence="2">Uncharacterized protein</fullName>
    </submittedName>
</protein>
<evidence type="ECO:0000313" key="3">
    <source>
        <dbReference type="Proteomes" id="UP001305702"/>
    </source>
</evidence>
<dbReference type="KEGG" id="paun:MJA45_19800"/>
<name>A0AA96LAX5_9BACL</name>